<evidence type="ECO:0000313" key="1">
    <source>
        <dbReference type="EnsemblPlants" id="PGSC0003DMT400006893"/>
    </source>
</evidence>
<dbReference type="InParanoid" id="M0ZS42"/>
<dbReference type="Gramene" id="PGSC0003DMT400006893">
    <property type="protein sequence ID" value="PGSC0003DMT400006893"/>
    <property type="gene ID" value="PGSC0003DMG400002674"/>
</dbReference>
<name>M0ZS42_SOLTU</name>
<dbReference type="HOGENOM" id="CLU_2473384_0_0_1"/>
<organism evidence="1 2">
    <name type="scientific">Solanum tuberosum</name>
    <name type="common">Potato</name>
    <dbReference type="NCBI Taxonomy" id="4113"/>
    <lineage>
        <taxon>Eukaryota</taxon>
        <taxon>Viridiplantae</taxon>
        <taxon>Streptophyta</taxon>
        <taxon>Embryophyta</taxon>
        <taxon>Tracheophyta</taxon>
        <taxon>Spermatophyta</taxon>
        <taxon>Magnoliopsida</taxon>
        <taxon>eudicotyledons</taxon>
        <taxon>Gunneridae</taxon>
        <taxon>Pentapetalae</taxon>
        <taxon>asterids</taxon>
        <taxon>lamiids</taxon>
        <taxon>Solanales</taxon>
        <taxon>Solanaceae</taxon>
        <taxon>Solanoideae</taxon>
        <taxon>Solaneae</taxon>
        <taxon>Solanum</taxon>
    </lineage>
</organism>
<reference evidence="2" key="1">
    <citation type="journal article" date="2011" name="Nature">
        <title>Genome sequence and analysis of the tuber crop potato.</title>
        <authorList>
            <consortium name="The Potato Genome Sequencing Consortium"/>
        </authorList>
    </citation>
    <scope>NUCLEOTIDE SEQUENCE [LARGE SCALE GENOMIC DNA]</scope>
    <source>
        <strain evidence="2">cv. DM1-3 516 R44</strain>
    </source>
</reference>
<evidence type="ECO:0000313" key="2">
    <source>
        <dbReference type="Proteomes" id="UP000011115"/>
    </source>
</evidence>
<proteinExistence type="predicted"/>
<dbReference type="EnsemblPlants" id="PGSC0003DMT400006893">
    <property type="protein sequence ID" value="PGSC0003DMT400006893"/>
    <property type="gene ID" value="PGSC0003DMG400002674"/>
</dbReference>
<reference evidence="1" key="2">
    <citation type="submission" date="2015-06" db="UniProtKB">
        <authorList>
            <consortium name="EnsemblPlants"/>
        </authorList>
    </citation>
    <scope>IDENTIFICATION</scope>
    <source>
        <strain evidence="1">DM1-3 516 R44</strain>
    </source>
</reference>
<accession>M0ZS42</accession>
<keyword evidence="2" id="KW-1185">Reference proteome</keyword>
<sequence>MAQIRTKLGLVLKQVSVNAEKVNVVNYLTRSPPTPIEEYYYEKDANLVNDQTGGFRTKAQGSNSDNWRQGQNYIPEWVSPELVGLVVS</sequence>
<protein>
    <submittedName>
        <fullName evidence="1">Integrase core domain containing protein</fullName>
    </submittedName>
</protein>
<dbReference type="Proteomes" id="UP000011115">
    <property type="component" value="Unassembled WGS sequence"/>
</dbReference>
<dbReference type="PaxDb" id="4113-PGSC0003DMT400006893"/>
<dbReference type="AlphaFoldDB" id="M0ZS42"/>